<organism evidence="3 4">
    <name type="scientific">Halogranum gelatinilyticum</name>
    <dbReference type="NCBI Taxonomy" id="660521"/>
    <lineage>
        <taxon>Archaea</taxon>
        <taxon>Methanobacteriati</taxon>
        <taxon>Methanobacteriota</taxon>
        <taxon>Stenosarchaea group</taxon>
        <taxon>Halobacteria</taxon>
        <taxon>Halobacteriales</taxon>
        <taxon>Haloferacaceae</taxon>
    </lineage>
</organism>
<evidence type="ECO:0000313" key="3">
    <source>
        <dbReference type="EMBL" id="SDM94098.1"/>
    </source>
</evidence>
<dbReference type="AlphaFoldDB" id="A0A1G9XBI5"/>
<feature type="transmembrane region" description="Helical" evidence="2">
    <location>
        <begin position="43"/>
        <end position="61"/>
    </location>
</feature>
<keyword evidence="2" id="KW-0472">Membrane</keyword>
<dbReference type="EMBL" id="FNHL01000004">
    <property type="protein sequence ID" value="SDM94098.1"/>
    <property type="molecule type" value="Genomic_DNA"/>
</dbReference>
<dbReference type="Proteomes" id="UP000199451">
    <property type="component" value="Unassembled WGS sequence"/>
</dbReference>
<evidence type="ECO:0000256" key="1">
    <source>
        <dbReference type="SAM" id="MobiDB-lite"/>
    </source>
</evidence>
<evidence type="ECO:0000313" key="4">
    <source>
        <dbReference type="Proteomes" id="UP000199451"/>
    </source>
</evidence>
<dbReference type="RefSeq" id="WP_139173364.1">
    <property type="nucleotide sequence ID" value="NZ_FNHL01000004.1"/>
</dbReference>
<keyword evidence="4" id="KW-1185">Reference proteome</keyword>
<dbReference type="STRING" id="660521.SAMN04487949_2921"/>
<proteinExistence type="predicted"/>
<protein>
    <submittedName>
        <fullName evidence="3">Uncharacterized protein</fullName>
    </submittedName>
</protein>
<reference evidence="4" key="1">
    <citation type="submission" date="2016-10" db="EMBL/GenBank/DDBJ databases">
        <authorList>
            <person name="Varghese N."/>
            <person name="Submissions S."/>
        </authorList>
    </citation>
    <scope>NUCLEOTIDE SEQUENCE [LARGE SCALE GENOMIC DNA]</scope>
    <source>
        <strain evidence="4">CGMCC 1.10119</strain>
    </source>
</reference>
<sequence>MMRMRNLTFDVALTAAAVGVAVVYVLATLLGIGSSTAVGSSSWASLLAVVGLVAIALLLGLRGKQLRTRLQETRSELETVHENLELDIRRPANARTLAARLSTRVEGDKIVRADEGVNDRWLQTLSKDVDHGNVAAIRTVVDELEEYGQNGHNHQRVVRSLEDTVDRIDDLESENHESERIAQLFSQLSENFDKSPATSSEAELEQAKESLKRQRAELGRKPVGTGDVESFLGSTETLLSQYIKHREQLSQQASRIEELGTKIGVETSKNSDKTLQQIISDVDDDRIGRRTALEAATRVSQEETLSAPEARRLCEVLSDPSESVEAVTETLRATAETLDEHRIVQGQLGAASSVEDIDRKVASLIEQCRAIDHYFGAEMAERLTRERDRLDEDMQLLQRYLVDTRVSLLEDVIGDFVGRVEDEETDVDKRHAACKQELEAYRDAYINGSRGERYNNRIPSHFANAISSLLSEAGRTREQGEQERAMGMTIAAEMMLSAIKSMYEDRRLQAQLNDLWKLRSPDYRLVEA</sequence>
<evidence type="ECO:0000256" key="2">
    <source>
        <dbReference type="SAM" id="Phobius"/>
    </source>
</evidence>
<keyword evidence="2" id="KW-1133">Transmembrane helix</keyword>
<feature type="compositionally biased region" description="Basic and acidic residues" evidence="1">
    <location>
        <begin position="205"/>
        <end position="220"/>
    </location>
</feature>
<name>A0A1G9XBI5_9EURY</name>
<feature type="region of interest" description="Disordered" evidence="1">
    <location>
        <begin position="192"/>
        <end position="222"/>
    </location>
</feature>
<gene>
    <name evidence="3" type="ORF">SAMN04487949_2921</name>
</gene>
<feature type="compositionally biased region" description="Polar residues" evidence="1">
    <location>
        <begin position="192"/>
        <end position="201"/>
    </location>
</feature>
<keyword evidence="2" id="KW-0812">Transmembrane</keyword>
<accession>A0A1G9XBI5</accession>